<accession>N6UW80</accession>
<sequence length="51" mass="6189">MSLAKPEKIYQRHDLQLQRRHICIYVNTEDAYSKTNEPMIWNKPSDKQLEK</sequence>
<gene>
    <name evidence="2" type="ORF">D910_12174</name>
    <name evidence="1" type="ORF">YQE_00488</name>
</gene>
<protein>
    <submittedName>
        <fullName evidence="1">Uncharacterized protein</fullName>
    </submittedName>
</protein>
<reference evidence="1 3" key="1">
    <citation type="journal article" date="2013" name="Genome Biol.">
        <title>Draft genome of the mountain pine beetle, Dendroctonus ponderosae Hopkins, a major forest pest.</title>
        <authorList>
            <person name="Keeling C.I."/>
            <person name="Yuen M.M."/>
            <person name="Liao N.Y."/>
            <person name="Docking T.R."/>
            <person name="Chan S.K."/>
            <person name="Taylor G.A."/>
            <person name="Palmquist D.L."/>
            <person name="Jackman S.D."/>
            <person name="Nguyen A."/>
            <person name="Li M."/>
            <person name="Henderson H."/>
            <person name="Janes J.K."/>
            <person name="Zhao Y."/>
            <person name="Pandoh P."/>
            <person name="Moore R."/>
            <person name="Sperling F.A."/>
            <person name="Huber D.P."/>
            <person name="Birol I."/>
            <person name="Jones S.J."/>
            <person name="Bohlmann J."/>
        </authorList>
    </citation>
    <scope>NUCLEOTIDE SEQUENCE</scope>
</reference>
<dbReference type="EMBL" id="KB736742">
    <property type="protein sequence ID" value="ENN83152.1"/>
    <property type="molecule type" value="Genomic_DNA"/>
</dbReference>
<dbReference type="AlphaFoldDB" id="N6UW80"/>
<proteinExistence type="predicted"/>
<evidence type="ECO:0000313" key="1">
    <source>
        <dbReference type="EMBL" id="ENN83152.1"/>
    </source>
</evidence>
<dbReference type="EMBL" id="KB632400">
    <property type="protein sequence ID" value="ERL94901.1"/>
    <property type="molecule type" value="Genomic_DNA"/>
</dbReference>
<organism evidence="1">
    <name type="scientific">Dendroctonus ponderosae</name>
    <name type="common">Mountain pine beetle</name>
    <dbReference type="NCBI Taxonomy" id="77166"/>
    <lineage>
        <taxon>Eukaryota</taxon>
        <taxon>Metazoa</taxon>
        <taxon>Ecdysozoa</taxon>
        <taxon>Arthropoda</taxon>
        <taxon>Hexapoda</taxon>
        <taxon>Insecta</taxon>
        <taxon>Pterygota</taxon>
        <taxon>Neoptera</taxon>
        <taxon>Endopterygota</taxon>
        <taxon>Coleoptera</taxon>
        <taxon>Polyphaga</taxon>
        <taxon>Cucujiformia</taxon>
        <taxon>Curculionidae</taxon>
        <taxon>Scolytinae</taxon>
        <taxon>Dendroctonus</taxon>
    </lineage>
</organism>
<feature type="non-terminal residue" evidence="1">
    <location>
        <position position="1"/>
    </location>
</feature>
<evidence type="ECO:0000313" key="3">
    <source>
        <dbReference type="Proteomes" id="UP000030742"/>
    </source>
</evidence>
<dbReference type="HOGENOM" id="CLU_3108525_0_0_1"/>
<dbReference type="Proteomes" id="UP000030742">
    <property type="component" value="Unassembled WGS sequence"/>
</dbReference>
<evidence type="ECO:0000313" key="2">
    <source>
        <dbReference type="EMBL" id="ERL94901.1"/>
    </source>
</evidence>
<name>N6UW80_DENPD</name>